<evidence type="ECO:0000259" key="14">
    <source>
        <dbReference type="Pfam" id="PF01370"/>
    </source>
</evidence>
<evidence type="ECO:0000313" key="15">
    <source>
        <dbReference type="EMBL" id="XCH13037.1"/>
    </source>
</evidence>
<evidence type="ECO:0000256" key="8">
    <source>
        <dbReference type="ARBA" id="ARBA00023034"/>
    </source>
</evidence>
<dbReference type="PANTHER" id="PTHR43078">
    <property type="entry name" value="UDP-GLUCURONIC ACID DECARBOXYLASE-RELATED"/>
    <property type="match status" value="1"/>
</dbReference>
<dbReference type="GO" id="GO:0005737">
    <property type="term" value="C:cytoplasm"/>
    <property type="evidence" value="ECO:0007669"/>
    <property type="project" value="TreeGrafter"/>
</dbReference>
<dbReference type="PANTHER" id="PTHR43078:SF6">
    <property type="entry name" value="UDP-GLUCURONIC ACID DECARBOXYLASE 1"/>
    <property type="match status" value="1"/>
</dbReference>
<accession>A0AAU8ETR7</accession>
<dbReference type="InterPro" id="IPR044516">
    <property type="entry name" value="UXS-like"/>
</dbReference>
<dbReference type="GO" id="GO:0070403">
    <property type="term" value="F:NAD+ binding"/>
    <property type="evidence" value="ECO:0007669"/>
    <property type="project" value="InterPro"/>
</dbReference>
<evidence type="ECO:0000256" key="13">
    <source>
        <dbReference type="SAM" id="MobiDB-lite"/>
    </source>
</evidence>
<name>A0AAU8ETR7_9MICC</name>
<dbReference type="InterPro" id="IPR001509">
    <property type="entry name" value="Epimerase_deHydtase"/>
</dbReference>
<keyword evidence="9" id="KW-0472">Membrane</keyword>
<gene>
    <name evidence="15" type="ORF">ABRP34_08700</name>
</gene>
<evidence type="ECO:0000256" key="9">
    <source>
        <dbReference type="ARBA" id="ARBA00023136"/>
    </source>
</evidence>
<dbReference type="FunFam" id="3.40.50.720:FF:000065">
    <property type="entry name" value="UDP-glucuronic acid decarboxylase 1"/>
    <property type="match status" value="1"/>
</dbReference>
<proteinExistence type="predicted"/>
<evidence type="ECO:0000256" key="1">
    <source>
        <dbReference type="ARBA" id="ARBA00001911"/>
    </source>
</evidence>
<dbReference type="Pfam" id="PF01370">
    <property type="entry name" value="Epimerase"/>
    <property type="match status" value="1"/>
</dbReference>
<dbReference type="Gene3D" id="3.40.50.720">
    <property type="entry name" value="NAD(P)-binding Rossmann-like Domain"/>
    <property type="match status" value="1"/>
</dbReference>
<evidence type="ECO:0000256" key="5">
    <source>
        <dbReference type="ARBA" id="ARBA00022968"/>
    </source>
</evidence>
<feature type="region of interest" description="Disordered" evidence="13">
    <location>
        <begin position="319"/>
        <end position="344"/>
    </location>
</feature>
<evidence type="ECO:0000256" key="4">
    <source>
        <dbReference type="ARBA" id="ARBA00022793"/>
    </source>
</evidence>
<protein>
    <submittedName>
        <fullName evidence="15">UDP-glucuronic acid decarboxylase family protein</fullName>
    </submittedName>
</protein>
<feature type="domain" description="NAD-dependent epimerase/dehydratase" evidence="14">
    <location>
        <begin position="3"/>
        <end position="237"/>
    </location>
</feature>
<keyword evidence="6" id="KW-1133">Transmembrane helix</keyword>
<dbReference type="EMBL" id="CP159279">
    <property type="protein sequence ID" value="XCH13037.1"/>
    <property type="molecule type" value="Genomic_DNA"/>
</dbReference>
<evidence type="ECO:0000256" key="7">
    <source>
        <dbReference type="ARBA" id="ARBA00023027"/>
    </source>
</evidence>
<evidence type="ECO:0000256" key="10">
    <source>
        <dbReference type="ARBA" id="ARBA00023180"/>
    </source>
</evidence>
<evidence type="ECO:0000256" key="3">
    <source>
        <dbReference type="ARBA" id="ARBA00022692"/>
    </source>
</evidence>
<keyword evidence="11" id="KW-0456">Lyase</keyword>
<keyword evidence="5" id="KW-0735">Signal-anchor</keyword>
<keyword evidence="4" id="KW-0210">Decarboxylase</keyword>
<dbReference type="AlphaFoldDB" id="A0AAU8ETR7"/>
<keyword evidence="7" id="KW-0520">NAD</keyword>
<dbReference type="SUPFAM" id="SSF51735">
    <property type="entry name" value="NAD(P)-binding Rossmann-fold domains"/>
    <property type="match status" value="1"/>
</dbReference>
<dbReference type="InterPro" id="IPR036291">
    <property type="entry name" value="NAD(P)-bd_dom_sf"/>
</dbReference>
<evidence type="ECO:0000256" key="12">
    <source>
        <dbReference type="ARBA" id="ARBA00037859"/>
    </source>
</evidence>
<dbReference type="CDD" id="cd05230">
    <property type="entry name" value="UGD_SDR_e"/>
    <property type="match status" value="1"/>
</dbReference>
<comment type="subcellular location">
    <subcellularLocation>
        <location evidence="2">Golgi apparatus membrane</location>
        <topology evidence="2">Single-pass type II membrane protein</topology>
    </subcellularLocation>
    <subcellularLocation>
        <location evidence="12">Golgi apparatus</location>
        <location evidence="12">Golgi stack membrane</location>
    </subcellularLocation>
</comment>
<dbReference type="RefSeq" id="WP_353712904.1">
    <property type="nucleotide sequence ID" value="NZ_CP159279.1"/>
</dbReference>
<evidence type="ECO:0000256" key="6">
    <source>
        <dbReference type="ARBA" id="ARBA00022989"/>
    </source>
</evidence>
<keyword evidence="10" id="KW-0325">Glycoprotein</keyword>
<reference evidence="15" key="1">
    <citation type="submission" date="2024-06" db="EMBL/GenBank/DDBJ databases">
        <title>Biodegradation of dimethachlon by Arthrobacter sp. K5: mechanistic insights and ecological implications.</title>
        <authorList>
            <person name="Hu S."/>
            <person name="Lu P."/>
        </authorList>
    </citation>
    <scope>NUCLEOTIDE SEQUENCE</scope>
    <source>
        <strain evidence="15">K5</strain>
    </source>
</reference>
<evidence type="ECO:0000256" key="11">
    <source>
        <dbReference type="ARBA" id="ARBA00023239"/>
    </source>
</evidence>
<evidence type="ECO:0000256" key="2">
    <source>
        <dbReference type="ARBA" id="ARBA00004323"/>
    </source>
</evidence>
<organism evidence="15">
    <name type="scientific">Arthrobacter sp. K5</name>
    <dbReference type="NCBI Taxonomy" id="2839623"/>
    <lineage>
        <taxon>Bacteria</taxon>
        <taxon>Bacillati</taxon>
        <taxon>Actinomycetota</taxon>
        <taxon>Actinomycetes</taxon>
        <taxon>Micrococcales</taxon>
        <taxon>Micrococcaceae</taxon>
        <taxon>Arthrobacter</taxon>
    </lineage>
</organism>
<sequence length="344" mass="37086">MRVLVTGGAGFLGSHLCEELLKRGDAVICVDDLSTGRRDNIAGFIGDRKFAFLRADVSTALQVSGPLDVVAHLASPASPPDYHRLPLETLAVGSRGTENALQLAERKSARFLLASTSEVYGDPIVHPQTEDYCGNVSSVGPRSVYDEAKRFAEALTMAYARTHGVNVGIIRIFNTFGPRMRAEDGRVVSSFIAQALNGDPLTIYGDGEQTRSFCYVDDLIRGILAMLDGDETGPVNLGNPVERTVLELAELVLGITGSSSPVEFHQRPVDDPSRRRPDITLAASALGWEPRVSTEEGLQHTIRYFRSHRREVSAAAESLAGAQFEGTPARESLPADRSPLASPA</sequence>
<dbReference type="GO" id="GO:0048040">
    <property type="term" value="F:UDP-glucuronate decarboxylase activity"/>
    <property type="evidence" value="ECO:0007669"/>
    <property type="project" value="TreeGrafter"/>
</dbReference>
<comment type="cofactor">
    <cofactor evidence="1">
        <name>NAD(+)</name>
        <dbReference type="ChEBI" id="CHEBI:57540"/>
    </cofactor>
</comment>
<keyword evidence="3" id="KW-0812">Transmembrane</keyword>
<keyword evidence="8" id="KW-0333">Golgi apparatus</keyword>
<dbReference type="GO" id="GO:0042732">
    <property type="term" value="P:D-xylose metabolic process"/>
    <property type="evidence" value="ECO:0007669"/>
    <property type="project" value="InterPro"/>
</dbReference>